<protein>
    <submittedName>
        <fullName evidence="1">Uncharacterized protein</fullName>
    </submittedName>
</protein>
<keyword evidence="3" id="KW-1185">Reference proteome</keyword>
<organism evidence="1 3">
    <name type="scientific">Anaerobacillus isosaccharinicus</name>
    <dbReference type="NCBI Taxonomy" id="1532552"/>
    <lineage>
        <taxon>Bacteria</taxon>
        <taxon>Bacillati</taxon>
        <taxon>Bacillota</taxon>
        <taxon>Bacilli</taxon>
        <taxon>Bacillales</taxon>
        <taxon>Bacillaceae</taxon>
        <taxon>Anaerobacillus</taxon>
    </lineage>
</organism>
<dbReference type="EMBL" id="CP063356">
    <property type="protein sequence ID" value="QOY37708.1"/>
    <property type="molecule type" value="Genomic_DNA"/>
</dbReference>
<reference evidence="1 3" key="1">
    <citation type="submission" date="2016-10" db="EMBL/GenBank/DDBJ databases">
        <title>Draft genome sequences of four alkaliphilic bacteria belonging to the Anaerobacillus genus.</title>
        <authorList>
            <person name="Bassil N.M."/>
            <person name="Lloyd J.R."/>
        </authorList>
    </citation>
    <scope>NUCLEOTIDE SEQUENCE [LARGE SCALE GENOMIC DNA]</scope>
    <source>
        <strain evidence="1 3">NB2006</strain>
    </source>
</reference>
<gene>
    <name evidence="2" type="ORF">AWH56_009045</name>
    <name evidence="1" type="ORF">AWH56_05710</name>
</gene>
<proteinExistence type="predicted"/>
<reference evidence="2 3" key="2">
    <citation type="journal article" date="2017" name="Genome Announc.">
        <title>Draft Genome Sequences of Four Alkaliphilic Bacteria Belonging to the Anaerobacillus Genus.</title>
        <authorList>
            <person name="Bassil N.M."/>
            <person name="Lloyd J.R."/>
        </authorList>
    </citation>
    <scope>NUCLEOTIDE SEQUENCE [LARGE SCALE GENOMIC DNA]</scope>
    <source>
        <strain evidence="2 3">NB2006</strain>
    </source>
</reference>
<dbReference type="KEGG" id="aia:AWH56_009045"/>
<accession>A0A1S2MDR5</accession>
<dbReference type="EMBL" id="LQXD01000053">
    <property type="protein sequence ID" value="OIJ22563.1"/>
    <property type="molecule type" value="Genomic_DNA"/>
</dbReference>
<sequence>MAEKGWLYREIKVFDHLELVWINGKGYQILDTNYPHPLDTLIEFGDEKYKALAHFDQVVFDHLKVKILKKSI</sequence>
<reference evidence="2" key="4">
    <citation type="submission" date="2020-10" db="EMBL/GenBank/DDBJ databases">
        <authorList>
            <person name="Bassil N.M."/>
            <person name="Lloyd J.R."/>
        </authorList>
    </citation>
    <scope>NUCLEOTIDE SEQUENCE</scope>
    <source>
        <strain evidence="2">NB2006</strain>
    </source>
</reference>
<dbReference type="Proteomes" id="UP000180175">
    <property type="component" value="Chromosome"/>
</dbReference>
<dbReference type="AlphaFoldDB" id="A0A1S2MDR5"/>
<reference evidence="2 3" key="3">
    <citation type="journal article" date="2019" name="Int. J. Syst. Evol. Microbiol.">
        <title>Anaerobacillus isosaccharinicus sp. nov., an alkaliphilic bacterium which degrades isosaccharinic acid.</title>
        <authorList>
            <person name="Bassil N.M."/>
            <person name="Lloyd J.R."/>
        </authorList>
    </citation>
    <scope>NUCLEOTIDE SEQUENCE [LARGE SCALE GENOMIC DNA]</scope>
    <source>
        <strain evidence="2 3">NB2006</strain>
    </source>
</reference>
<dbReference type="RefSeq" id="WP_071316210.1">
    <property type="nucleotide sequence ID" value="NZ_CP063356.2"/>
</dbReference>
<evidence type="ECO:0000313" key="3">
    <source>
        <dbReference type="Proteomes" id="UP000180175"/>
    </source>
</evidence>
<evidence type="ECO:0000313" key="2">
    <source>
        <dbReference type="EMBL" id="QOY37708.1"/>
    </source>
</evidence>
<name>A0A1S2MDR5_9BACI</name>
<evidence type="ECO:0000313" key="1">
    <source>
        <dbReference type="EMBL" id="OIJ22563.1"/>
    </source>
</evidence>
<dbReference type="OrthoDB" id="2893365at2"/>